<dbReference type="InterPro" id="IPR051046">
    <property type="entry name" value="MurCDEF_CellWall_CoF430Synth"/>
</dbReference>
<dbReference type="SUPFAM" id="SSF63418">
    <property type="entry name" value="MurE/MurF N-terminal domain"/>
    <property type="match status" value="1"/>
</dbReference>
<dbReference type="InterPro" id="IPR004101">
    <property type="entry name" value="Mur_ligase_C"/>
</dbReference>
<protein>
    <recommendedName>
        <fullName evidence="10 11">UDP-N-acetylmuramoyl-tripeptide--D-alanyl-D-alanine ligase</fullName>
        <ecNumber evidence="10 11">6.3.2.10</ecNumber>
    </recommendedName>
    <alternativeName>
        <fullName evidence="10">D-alanyl-D-alanine-adding enzyme</fullName>
    </alternativeName>
</protein>
<dbReference type="HAMAP" id="MF_02019">
    <property type="entry name" value="MurF"/>
    <property type="match status" value="1"/>
</dbReference>
<dbReference type="InterPro" id="IPR005863">
    <property type="entry name" value="UDP-N-AcMur_synth"/>
</dbReference>
<dbReference type="SUPFAM" id="SSF53623">
    <property type="entry name" value="MurD-like peptide ligases, catalytic domain"/>
    <property type="match status" value="1"/>
</dbReference>
<evidence type="ECO:0000313" key="16">
    <source>
        <dbReference type="Proteomes" id="UP000250079"/>
    </source>
</evidence>
<dbReference type="GO" id="GO:0008360">
    <property type="term" value="P:regulation of cell shape"/>
    <property type="evidence" value="ECO:0007669"/>
    <property type="project" value="UniProtKB-KW"/>
</dbReference>
<dbReference type="Pfam" id="PF01225">
    <property type="entry name" value="Mur_ligase"/>
    <property type="match status" value="1"/>
</dbReference>
<dbReference type="GO" id="GO:0047480">
    <property type="term" value="F:UDP-N-acetylmuramoyl-tripeptide-D-alanyl-D-alanine ligase activity"/>
    <property type="evidence" value="ECO:0007669"/>
    <property type="project" value="UniProtKB-UniRule"/>
</dbReference>
<dbReference type="GO" id="GO:0008766">
    <property type="term" value="F:UDP-N-acetylmuramoylalanyl-D-glutamyl-2,6-diaminopimelate-D-alanyl-D-alanine ligase activity"/>
    <property type="evidence" value="ECO:0007669"/>
    <property type="project" value="RHEA"/>
</dbReference>
<comment type="pathway">
    <text evidence="10 11">Cell wall biogenesis; peptidoglycan biosynthesis.</text>
</comment>
<keyword evidence="16" id="KW-1185">Reference proteome</keyword>
<dbReference type="PANTHER" id="PTHR43024">
    <property type="entry name" value="UDP-N-ACETYLMURAMOYL-TRIPEPTIDE--D-ALANYL-D-ALANINE LIGASE"/>
    <property type="match status" value="1"/>
</dbReference>
<keyword evidence="3 10" id="KW-0132">Cell division</keyword>
<evidence type="ECO:0000256" key="9">
    <source>
        <dbReference type="ARBA" id="ARBA00023316"/>
    </source>
</evidence>
<gene>
    <name evidence="10 15" type="primary">murF</name>
    <name evidence="15" type="ORF">IMCC3135_29200</name>
</gene>
<evidence type="ECO:0000256" key="10">
    <source>
        <dbReference type="HAMAP-Rule" id="MF_02019"/>
    </source>
</evidence>
<keyword evidence="6 10" id="KW-0133">Cell shape</keyword>
<comment type="similarity">
    <text evidence="10">Belongs to the MurCDEF family. MurF subfamily.</text>
</comment>
<dbReference type="InterPro" id="IPR035911">
    <property type="entry name" value="MurE/MurF_N"/>
</dbReference>
<dbReference type="SUPFAM" id="SSF53244">
    <property type="entry name" value="MurD-like peptide ligases, peptide-binding domain"/>
    <property type="match status" value="1"/>
</dbReference>
<name>A0A2Z2P0P1_9GAMM</name>
<dbReference type="NCBIfam" id="TIGR01143">
    <property type="entry name" value="murF"/>
    <property type="match status" value="1"/>
</dbReference>
<evidence type="ECO:0000256" key="11">
    <source>
        <dbReference type="RuleBase" id="RU004136"/>
    </source>
</evidence>
<accession>A0A2Z2P0P1</accession>
<dbReference type="Gene3D" id="3.90.190.20">
    <property type="entry name" value="Mur ligase, C-terminal domain"/>
    <property type="match status" value="1"/>
</dbReference>
<evidence type="ECO:0000256" key="2">
    <source>
        <dbReference type="ARBA" id="ARBA00022598"/>
    </source>
</evidence>
<dbReference type="UniPathway" id="UPA00219"/>
<evidence type="ECO:0000256" key="4">
    <source>
        <dbReference type="ARBA" id="ARBA00022741"/>
    </source>
</evidence>
<dbReference type="PANTHER" id="PTHR43024:SF1">
    <property type="entry name" value="UDP-N-ACETYLMURAMOYL-TRIPEPTIDE--D-ALANYL-D-ALANINE LIGASE"/>
    <property type="match status" value="1"/>
</dbReference>
<evidence type="ECO:0000259" key="14">
    <source>
        <dbReference type="Pfam" id="PF08245"/>
    </source>
</evidence>
<feature type="domain" description="Mur ligase C-terminal" evidence="13">
    <location>
        <begin position="319"/>
        <end position="442"/>
    </location>
</feature>
<comment type="function">
    <text evidence="10 11">Involved in cell wall formation. Catalyzes the final step in the synthesis of UDP-N-acetylmuramoyl-pentapeptide, the precursor of murein.</text>
</comment>
<dbReference type="RefSeq" id="WP_205737769.1">
    <property type="nucleotide sequence ID" value="NZ_CP018632.1"/>
</dbReference>
<dbReference type="Gene3D" id="3.40.1190.10">
    <property type="entry name" value="Mur-like, catalytic domain"/>
    <property type="match status" value="1"/>
</dbReference>
<reference evidence="15 16" key="1">
    <citation type="submission" date="2016-12" db="EMBL/GenBank/DDBJ databases">
        <authorList>
            <person name="Song W.-J."/>
            <person name="Kurnit D.M."/>
        </authorList>
    </citation>
    <scope>NUCLEOTIDE SEQUENCE [LARGE SCALE GENOMIC DNA]</scope>
    <source>
        <strain evidence="15 16">IMCC3135</strain>
    </source>
</reference>
<keyword evidence="9 10" id="KW-0961">Cell wall biogenesis/degradation</keyword>
<dbReference type="GO" id="GO:0005737">
    <property type="term" value="C:cytoplasm"/>
    <property type="evidence" value="ECO:0007669"/>
    <property type="project" value="UniProtKB-SubCell"/>
</dbReference>
<evidence type="ECO:0000259" key="13">
    <source>
        <dbReference type="Pfam" id="PF02875"/>
    </source>
</evidence>
<proteinExistence type="inferred from homology"/>
<keyword evidence="2 10" id="KW-0436">Ligase</keyword>
<dbReference type="GO" id="GO:0005524">
    <property type="term" value="F:ATP binding"/>
    <property type="evidence" value="ECO:0007669"/>
    <property type="project" value="UniProtKB-UniRule"/>
</dbReference>
<organism evidence="15 16">
    <name type="scientific">Granulosicoccus antarcticus IMCC3135</name>
    <dbReference type="NCBI Taxonomy" id="1192854"/>
    <lineage>
        <taxon>Bacteria</taxon>
        <taxon>Pseudomonadati</taxon>
        <taxon>Pseudomonadota</taxon>
        <taxon>Gammaproteobacteria</taxon>
        <taxon>Chromatiales</taxon>
        <taxon>Granulosicoccaceae</taxon>
        <taxon>Granulosicoccus</taxon>
    </lineage>
</organism>
<comment type="catalytic activity">
    <reaction evidence="10 11">
        <text>D-alanyl-D-alanine + UDP-N-acetyl-alpha-D-muramoyl-L-alanyl-gamma-D-glutamyl-meso-2,6-diaminopimelate + ATP = UDP-N-acetyl-alpha-D-muramoyl-L-alanyl-gamma-D-glutamyl-meso-2,6-diaminopimeloyl-D-alanyl-D-alanine + ADP + phosphate + H(+)</text>
        <dbReference type="Rhea" id="RHEA:28374"/>
        <dbReference type="ChEBI" id="CHEBI:15378"/>
        <dbReference type="ChEBI" id="CHEBI:30616"/>
        <dbReference type="ChEBI" id="CHEBI:43474"/>
        <dbReference type="ChEBI" id="CHEBI:57822"/>
        <dbReference type="ChEBI" id="CHEBI:61386"/>
        <dbReference type="ChEBI" id="CHEBI:83905"/>
        <dbReference type="ChEBI" id="CHEBI:456216"/>
        <dbReference type="EC" id="6.3.2.10"/>
    </reaction>
</comment>
<evidence type="ECO:0000256" key="7">
    <source>
        <dbReference type="ARBA" id="ARBA00022984"/>
    </source>
</evidence>
<evidence type="ECO:0000256" key="3">
    <source>
        <dbReference type="ARBA" id="ARBA00022618"/>
    </source>
</evidence>
<dbReference type="Pfam" id="PF08245">
    <property type="entry name" value="Mur_ligase_M"/>
    <property type="match status" value="1"/>
</dbReference>
<sequence length="469" mass="49894">MSFLLTVGECVHPLQATLLAATTGESQAAPADVEFTGVSIDTRTLKAGDLYIAIQGTRFNGHEFISAAIKAGAAAVLVHEDVQTSVPQLRVVNTQVALGQLARYWAQAFEIPLVAVTGSNGKTTVKEIIATILRQIGPVLATHGNLNNEIGVPLTLLEMREEHDYAVIEMGANHAGEIARLVNIAQPDVAVITKIGEAHLEGFGSIEGIANAKSEIYAGLSEHGYAVINADDQFADQMFKAASHCHVRDFGQNPGADVQGVPGAGLKIKTMGQVIAPHFQLSGEHNQMNALAAVAAVQCLDVQMDSIILGLENVRAVPGRLEKKPGLNGAKLIDDSYNANPDSARQAVDVLARYEGTRHLVLGDMAELGVDAEALHTKLGEYARQCGVDELWTVGPLSSFAQKAFNDKSAAEVHHFTDQEELIAAIKDQMTADMTVLVKGSRSARMERVVKALMLPTRSSSTTVGEVSA</sequence>
<dbReference type="Gene3D" id="3.40.1390.10">
    <property type="entry name" value="MurE/MurF, N-terminal domain"/>
    <property type="match status" value="1"/>
</dbReference>
<evidence type="ECO:0000256" key="6">
    <source>
        <dbReference type="ARBA" id="ARBA00022960"/>
    </source>
</evidence>
<dbReference type="KEGG" id="gai:IMCC3135_29200"/>
<dbReference type="AlphaFoldDB" id="A0A2Z2P0P1"/>
<evidence type="ECO:0000313" key="15">
    <source>
        <dbReference type="EMBL" id="ASJ75891.1"/>
    </source>
</evidence>
<dbReference type="Pfam" id="PF02875">
    <property type="entry name" value="Mur_ligase_C"/>
    <property type="match status" value="1"/>
</dbReference>
<keyword evidence="4 10" id="KW-0547">Nucleotide-binding</keyword>
<evidence type="ECO:0000256" key="8">
    <source>
        <dbReference type="ARBA" id="ARBA00023306"/>
    </source>
</evidence>
<keyword evidence="5 10" id="KW-0067">ATP-binding</keyword>
<keyword evidence="7 10" id="KW-0573">Peptidoglycan synthesis</keyword>
<dbReference type="InterPro" id="IPR013221">
    <property type="entry name" value="Mur_ligase_cen"/>
</dbReference>
<dbReference type="InterPro" id="IPR036615">
    <property type="entry name" value="Mur_ligase_C_dom_sf"/>
</dbReference>
<feature type="domain" description="Mur ligase central" evidence="14">
    <location>
        <begin position="116"/>
        <end position="297"/>
    </location>
</feature>
<comment type="subcellular location">
    <subcellularLocation>
        <location evidence="10 11">Cytoplasm</location>
    </subcellularLocation>
</comment>
<dbReference type="GO" id="GO:0051301">
    <property type="term" value="P:cell division"/>
    <property type="evidence" value="ECO:0007669"/>
    <property type="project" value="UniProtKB-KW"/>
</dbReference>
<evidence type="ECO:0000256" key="1">
    <source>
        <dbReference type="ARBA" id="ARBA00022490"/>
    </source>
</evidence>
<dbReference type="GO" id="GO:0071555">
    <property type="term" value="P:cell wall organization"/>
    <property type="evidence" value="ECO:0007669"/>
    <property type="project" value="UniProtKB-KW"/>
</dbReference>
<evidence type="ECO:0000259" key="12">
    <source>
        <dbReference type="Pfam" id="PF01225"/>
    </source>
</evidence>
<dbReference type="EMBL" id="CP018632">
    <property type="protein sequence ID" value="ASJ75891.1"/>
    <property type="molecule type" value="Genomic_DNA"/>
</dbReference>
<keyword evidence="1 10" id="KW-0963">Cytoplasm</keyword>
<dbReference type="EC" id="6.3.2.10" evidence="10 11"/>
<dbReference type="InterPro" id="IPR036565">
    <property type="entry name" value="Mur-like_cat_sf"/>
</dbReference>
<keyword evidence="8 10" id="KW-0131">Cell cycle</keyword>
<dbReference type="InterPro" id="IPR000713">
    <property type="entry name" value="Mur_ligase_N"/>
</dbReference>
<dbReference type="GO" id="GO:0009252">
    <property type="term" value="P:peptidoglycan biosynthetic process"/>
    <property type="evidence" value="ECO:0007669"/>
    <property type="project" value="UniProtKB-UniRule"/>
</dbReference>
<dbReference type="Proteomes" id="UP000250079">
    <property type="component" value="Chromosome"/>
</dbReference>
<feature type="binding site" evidence="10">
    <location>
        <begin position="118"/>
        <end position="124"/>
    </location>
    <ligand>
        <name>ATP</name>
        <dbReference type="ChEBI" id="CHEBI:30616"/>
    </ligand>
</feature>
<evidence type="ECO:0000256" key="5">
    <source>
        <dbReference type="ARBA" id="ARBA00022840"/>
    </source>
</evidence>
<feature type="domain" description="Mur ligase N-terminal catalytic" evidence="12">
    <location>
        <begin position="35"/>
        <end position="103"/>
    </location>
</feature>